<dbReference type="EMBL" id="JADYXP020000003">
    <property type="protein sequence ID" value="KAL0127671.1"/>
    <property type="molecule type" value="Genomic_DNA"/>
</dbReference>
<keyword evidence="1" id="KW-0812">Transmembrane</keyword>
<organism evidence="2 3">
    <name type="scientific">Cardiocondyla obscurior</name>
    <dbReference type="NCBI Taxonomy" id="286306"/>
    <lineage>
        <taxon>Eukaryota</taxon>
        <taxon>Metazoa</taxon>
        <taxon>Ecdysozoa</taxon>
        <taxon>Arthropoda</taxon>
        <taxon>Hexapoda</taxon>
        <taxon>Insecta</taxon>
        <taxon>Pterygota</taxon>
        <taxon>Neoptera</taxon>
        <taxon>Endopterygota</taxon>
        <taxon>Hymenoptera</taxon>
        <taxon>Apocrita</taxon>
        <taxon>Aculeata</taxon>
        <taxon>Formicoidea</taxon>
        <taxon>Formicidae</taxon>
        <taxon>Myrmicinae</taxon>
        <taxon>Cardiocondyla</taxon>
    </lineage>
</organism>
<gene>
    <name evidence="2" type="ORF">PUN28_003154</name>
</gene>
<evidence type="ECO:0000313" key="2">
    <source>
        <dbReference type="EMBL" id="KAL0127671.1"/>
    </source>
</evidence>
<name>A0AAW2GHH0_9HYME</name>
<sequence>MANYRVIFLSQAITIITISLSTLCGYFANKQLICACSDFCKNLNKPCIFLNERPEVKCTIIIGLIEPRNDDRLQTMADFAR</sequence>
<reference evidence="2 3" key="1">
    <citation type="submission" date="2023-03" db="EMBL/GenBank/DDBJ databases">
        <title>High recombination rates correlate with genetic variation in Cardiocondyla obscurior ants.</title>
        <authorList>
            <person name="Errbii M."/>
        </authorList>
    </citation>
    <scope>NUCLEOTIDE SEQUENCE [LARGE SCALE GENOMIC DNA]</scope>
    <source>
        <strain evidence="2">Alpha-2009</strain>
        <tissue evidence="2">Whole body</tissue>
    </source>
</reference>
<protein>
    <submittedName>
        <fullName evidence="2">Uncharacterized protein</fullName>
    </submittedName>
</protein>
<dbReference type="AlphaFoldDB" id="A0AAW2GHH0"/>
<evidence type="ECO:0000256" key="1">
    <source>
        <dbReference type="SAM" id="Phobius"/>
    </source>
</evidence>
<dbReference type="Proteomes" id="UP001430953">
    <property type="component" value="Unassembled WGS sequence"/>
</dbReference>
<keyword evidence="1" id="KW-0472">Membrane</keyword>
<proteinExistence type="predicted"/>
<comment type="caution">
    <text evidence="2">The sequence shown here is derived from an EMBL/GenBank/DDBJ whole genome shotgun (WGS) entry which is preliminary data.</text>
</comment>
<accession>A0AAW2GHH0</accession>
<feature type="transmembrane region" description="Helical" evidence="1">
    <location>
        <begin position="7"/>
        <end position="28"/>
    </location>
</feature>
<evidence type="ECO:0000313" key="3">
    <source>
        <dbReference type="Proteomes" id="UP001430953"/>
    </source>
</evidence>
<keyword evidence="3" id="KW-1185">Reference proteome</keyword>
<keyword evidence="1" id="KW-1133">Transmembrane helix</keyword>